<dbReference type="eggNOG" id="COG4270">
    <property type="taxonomic scope" value="Bacteria"/>
</dbReference>
<dbReference type="HOGENOM" id="CLU_1249904_0_0_11"/>
<dbReference type="AlphaFoldDB" id="E5XRA2"/>
<reference evidence="1 2" key="1">
    <citation type="journal article" date="2011" name="Stand. Genomic Sci.">
        <title>High quality draft genome sequence of Segniliparus rugosus CDC 945(T)= (ATCC BAA-974(T)).</title>
        <authorList>
            <person name="Earl A.M."/>
            <person name="Desjardins C.A."/>
            <person name="Fitzgerald M.G."/>
            <person name="Arachchi H.M."/>
            <person name="Zeng Q."/>
            <person name="Mehta T."/>
            <person name="Griggs A."/>
            <person name="Birren B.W."/>
            <person name="Toney N.C."/>
            <person name="Carr J."/>
            <person name="Posey J."/>
            <person name="Butler W.R."/>
        </authorList>
    </citation>
    <scope>NUCLEOTIDE SEQUENCE [LARGE SCALE GENOMIC DNA]</scope>
    <source>
        <strain evidence="2">ATCC BAA-974 / DSM 45345 / CCUG 50838 / CIP 108380 / JCM 13579 / CDC 945</strain>
    </source>
</reference>
<sequence length="221" mass="23019">MSISESLALPEADDFVAKLDEFVVDFDRGKSKLAELLPRTRALAAKVLSLPARTRAGDIAPALVEVSGELGGLAQIVVDRLPAPLAELTPLRTPAGAKGPAGSWNLAAITASLLGTGPLHFLVPKPFDTIVPPSLPGSPRLWTYLSGLAEIGVGVLLVIPRTRRLGGLAAASLFAAVYPANVQMAKDFTGKGAIPEAIAYGRLPLQFPLIYGALKIAITGK</sequence>
<dbReference type="EMBL" id="ACZI02000002">
    <property type="protein sequence ID" value="EFV13122.2"/>
    <property type="molecule type" value="Genomic_DNA"/>
</dbReference>
<comment type="caution">
    <text evidence="1">The sequence shown here is derived from an EMBL/GenBank/DDBJ whole genome shotgun (WGS) entry which is preliminary data.</text>
</comment>
<accession>E5XRA2</accession>
<dbReference type="PANTHER" id="PTHR36974">
    <property type="entry name" value="MEMBRANE PROTEIN-RELATED"/>
    <property type="match status" value="1"/>
</dbReference>
<dbReference type="PANTHER" id="PTHR36974:SF1">
    <property type="entry name" value="DOXX FAMILY MEMBRANE PROTEIN"/>
    <property type="match status" value="1"/>
</dbReference>
<protein>
    <recommendedName>
        <fullName evidence="3">DoxX family protein</fullName>
    </recommendedName>
</protein>
<dbReference type="Proteomes" id="UP000004816">
    <property type="component" value="Unassembled WGS sequence"/>
</dbReference>
<organism evidence="1 2">
    <name type="scientific">Segniliparus rugosus (strain ATCC BAA-974 / DSM 45345 / CCUG 50838 / CIP 108380 / JCM 13579 / CDC 945)</name>
    <dbReference type="NCBI Taxonomy" id="679197"/>
    <lineage>
        <taxon>Bacteria</taxon>
        <taxon>Bacillati</taxon>
        <taxon>Actinomycetota</taxon>
        <taxon>Actinomycetes</taxon>
        <taxon>Mycobacteriales</taxon>
        <taxon>Segniliparaceae</taxon>
        <taxon>Segniliparus</taxon>
    </lineage>
</organism>
<gene>
    <name evidence="1" type="ORF">HMPREF9336_02024</name>
</gene>
<proteinExistence type="predicted"/>
<name>E5XRA2_SEGRC</name>
<evidence type="ECO:0000313" key="2">
    <source>
        <dbReference type="Proteomes" id="UP000004816"/>
    </source>
</evidence>
<evidence type="ECO:0008006" key="3">
    <source>
        <dbReference type="Google" id="ProtNLM"/>
    </source>
</evidence>
<keyword evidence="2" id="KW-1185">Reference proteome</keyword>
<dbReference type="RefSeq" id="WP_021030193.1">
    <property type="nucleotide sequence ID" value="NZ_KI391953.1"/>
</dbReference>
<evidence type="ECO:0000313" key="1">
    <source>
        <dbReference type="EMBL" id="EFV13122.2"/>
    </source>
</evidence>